<dbReference type="PANTHER" id="PTHR31212:SF4">
    <property type="entry name" value="ALPHA-KETOGLUTARATE-DEPENDENT DIOXYGENASE ALKB HOMOLOG 3"/>
    <property type="match status" value="1"/>
</dbReference>
<keyword evidence="9" id="KW-1185">Reference proteome</keyword>
<feature type="compositionally biased region" description="Basic residues" evidence="5">
    <location>
        <begin position="1"/>
        <end position="11"/>
    </location>
</feature>
<dbReference type="InterPro" id="IPR005123">
    <property type="entry name" value="Oxoglu/Fe-dep_dioxygenase_dom"/>
</dbReference>
<gene>
    <name evidence="8" type="ORF">J3D65DRAFT_647569</name>
</gene>
<dbReference type="Pfam" id="PF13532">
    <property type="entry name" value="2OG-FeII_Oxy_2"/>
    <property type="match status" value="1"/>
</dbReference>
<feature type="region of interest" description="Disordered" evidence="5">
    <location>
        <begin position="1"/>
        <end position="29"/>
    </location>
</feature>
<dbReference type="InterPro" id="IPR032854">
    <property type="entry name" value="ALKBH3"/>
</dbReference>
<evidence type="ECO:0000256" key="4">
    <source>
        <dbReference type="PROSITE-ProRule" id="PRU01343"/>
    </source>
</evidence>
<dbReference type="SUPFAM" id="SSF51197">
    <property type="entry name" value="Clavaminate synthase-like"/>
    <property type="match status" value="1"/>
</dbReference>
<feature type="region of interest" description="Disordered" evidence="5">
    <location>
        <begin position="305"/>
        <end position="330"/>
    </location>
</feature>
<feature type="domain" description="GRF-type" evidence="7">
    <location>
        <begin position="394"/>
        <end position="439"/>
    </location>
</feature>
<dbReference type="Gene3D" id="2.60.120.590">
    <property type="entry name" value="Alpha-ketoglutarate-dependent dioxygenase AlkB-like"/>
    <property type="match status" value="1"/>
</dbReference>
<comment type="caution">
    <text evidence="8">The sequence shown here is derived from an EMBL/GenBank/DDBJ whole genome shotgun (WGS) entry which is preliminary data.</text>
</comment>
<dbReference type="InterPro" id="IPR010666">
    <property type="entry name" value="Znf_GRF"/>
</dbReference>
<organism evidence="8 9">
    <name type="scientific">Phyllosticta citribraziliensis</name>
    <dbReference type="NCBI Taxonomy" id="989973"/>
    <lineage>
        <taxon>Eukaryota</taxon>
        <taxon>Fungi</taxon>
        <taxon>Dikarya</taxon>
        <taxon>Ascomycota</taxon>
        <taxon>Pezizomycotina</taxon>
        <taxon>Dothideomycetes</taxon>
        <taxon>Dothideomycetes incertae sedis</taxon>
        <taxon>Botryosphaeriales</taxon>
        <taxon>Phyllostictaceae</taxon>
        <taxon>Phyllosticta</taxon>
    </lineage>
</organism>
<protein>
    <recommendedName>
        <fullName evidence="10">GRF zinc finger domain containing protein</fullName>
    </recommendedName>
</protein>
<dbReference type="Proteomes" id="UP001360953">
    <property type="component" value="Unassembled WGS sequence"/>
</dbReference>
<dbReference type="InterPro" id="IPR027450">
    <property type="entry name" value="AlkB-like"/>
</dbReference>
<evidence type="ECO:0000313" key="9">
    <source>
        <dbReference type="Proteomes" id="UP001360953"/>
    </source>
</evidence>
<dbReference type="EMBL" id="JBBPEH010000010">
    <property type="protein sequence ID" value="KAK7533352.1"/>
    <property type="molecule type" value="Genomic_DNA"/>
</dbReference>
<keyword evidence="2 4" id="KW-0863">Zinc-finger</keyword>
<sequence length="459" mass="51076">MDAFVSRKRRKISPDKDLPNDSPRLSAPEEESTDFKLAILASLHPGLDQGLLLEALLSADGCVERASENLGQDGGSQNLSADPLRKRPAVVGYQSSLSSFGLNHTRDASPTTRGPKRLTKKGKTLHLYSPEDIETHTPCSIIHNFLPAAEADALLREILSEAPSYGRDQFKLFDRVVESPHTFCFYVDAFDDVERQRNDYVYNGANIADVRRTLPCMRAVAAKVQRAVNDEIARRIVRFQDGKRLRYQSPAEWLPNASFVNCYDGGAESVGFHSDQLTYLGPRAVIGSLSLGVAREFRVRRVVPRDDDDDAAASGGGGGGSGASKSDADAEGQIATHLPHNSLLVMHANMQEEWKHSIAPAQAIDPHPVAGNKRINITYRHYRDSLHPKYTPRCRCNVPTVLRCVQKKRENRGKYMWMCHASFTPGQQGCSFFQWAEFDENGEPPWAKKMQLKMPSSEK</sequence>
<feature type="domain" description="Fe2OG dioxygenase" evidence="6">
    <location>
        <begin position="254"/>
        <end position="383"/>
    </location>
</feature>
<evidence type="ECO:0000313" key="8">
    <source>
        <dbReference type="EMBL" id="KAK7533352.1"/>
    </source>
</evidence>
<dbReference type="PANTHER" id="PTHR31212">
    <property type="entry name" value="ALPHA-KETOGLUTARATE-DEPENDENT DIOXYGENASE ALKB HOMOLOG 3"/>
    <property type="match status" value="1"/>
</dbReference>
<evidence type="ECO:0000259" key="7">
    <source>
        <dbReference type="PROSITE" id="PS51999"/>
    </source>
</evidence>
<reference evidence="8 9" key="1">
    <citation type="submission" date="2024-04" db="EMBL/GenBank/DDBJ databases">
        <title>Phyllosticta paracitricarpa is synonymous to the EU quarantine fungus P. citricarpa based on phylogenomic analyses.</title>
        <authorList>
            <consortium name="Lawrence Berkeley National Laboratory"/>
            <person name="Van ingen-buijs V.A."/>
            <person name="Van westerhoven A.C."/>
            <person name="Haridas S."/>
            <person name="Skiadas P."/>
            <person name="Martin F."/>
            <person name="Groenewald J.Z."/>
            <person name="Crous P.W."/>
            <person name="Seidl M.F."/>
        </authorList>
    </citation>
    <scope>NUCLEOTIDE SEQUENCE [LARGE SCALE GENOMIC DNA]</scope>
    <source>
        <strain evidence="8 9">CPC 17464</strain>
    </source>
</reference>
<evidence type="ECO:0000256" key="5">
    <source>
        <dbReference type="SAM" id="MobiDB-lite"/>
    </source>
</evidence>
<evidence type="ECO:0008006" key="10">
    <source>
        <dbReference type="Google" id="ProtNLM"/>
    </source>
</evidence>
<dbReference type="GeneID" id="92035248"/>
<dbReference type="InterPro" id="IPR037151">
    <property type="entry name" value="AlkB-like_sf"/>
</dbReference>
<evidence type="ECO:0000256" key="3">
    <source>
        <dbReference type="ARBA" id="ARBA00022833"/>
    </source>
</evidence>
<evidence type="ECO:0000256" key="1">
    <source>
        <dbReference type="ARBA" id="ARBA00022723"/>
    </source>
</evidence>
<dbReference type="RefSeq" id="XP_066652745.1">
    <property type="nucleotide sequence ID" value="XM_066802342.1"/>
</dbReference>
<keyword evidence="3" id="KW-0862">Zinc</keyword>
<evidence type="ECO:0000256" key="2">
    <source>
        <dbReference type="ARBA" id="ARBA00022771"/>
    </source>
</evidence>
<evidence type="ECO:0000259" key="6">
    <source>
        <dbReference type="PROSITE" id="PS51471"/>
    </source>
</evidence>
<keyword evidence="1" id="KW-0479">Metal-binding</keyword>
<proteinExistence type="predicted"/>
<accession>A0ABR1LDP4</accession>
<name>A0ABR1LDP4_9PEZI</name>
<dbReference type="PROSITE" id="PS51999">
    <property type="entry name" value="ZF_GRF"/>
    <property type="match status" value="1"/>
</dbReference>
<dbReference type="PROSITE" id="PS51471">
    <property type="entry name" value="FE2OG_OXY"/>
    <property type="match status" value="1"/>
</dbReference>